<protein>
    <recommendedName>
        <fullName evidence="4">L-ornithine N(5)-monooxygenase [NAD(P)H]</fullName>
        <ecNumber evidence="4">1.14.13.196</ecNumber>
    </recommendedName>
</protein>
<dbReference type="Proteomes" id="UP000757232">
    <property type="component" value="Unassembled WGS sequence"/>
</dbReference>
<evidence type="ECO:0000256" key="3">
    <source>
        <dbReference type="ARBA" id="ARBA00007588"/>
    </source>
</evidence>
<evidence type="ECO:0000256" key="7">
    <source>
        <dbReference type="ARBA" id="ARBA00022857"/>
    </source>
</evidence>
<evidence type="ECO:0000313" key="12">
    <source>
        <dbReference type="EMBL" id="OCB84209.1"/>
    </source>
</evidence>
<evidence type="ECO:0000256" key="10">
    <source>
        <dbReference type="ARBA" id="ARBA00049248"/>
    </source>
</evidence>
<dbReference type="GO" id="GO:0006879">
    <property type="term" value="P:intracellular iron ion homeostasis"/>
    <property type="evidence" value="ECO:0007669"/>
    <property type="project" value="TreeGrafter"/>
</dbReference>
<proteinExistence type="inferred from homology"/>
<comment type="cofactor">
    <cofactor evidence="1">
        <name>FAD</name>
        <dbReference type="ChEBI" id="CHEBI:57692"/>
    </cofactor>
</comment>
<dbReference type="GO" id="GO:0016491">
    <property type="term" value="F:oxidoreductase activity"/>
    <property type="evidence" value="ECO:0007669"/>
    <property type="project" value="UniProtKB-KW"/>
</dbReference>
<evidence type="ECO:0000256" key="2">
    <source>
        <dbReference type="ARBA" id="ARBA00004924"/>
    </source>
</evidence>
<evidence type="ECO:0000256" key="6">
    <source>
        <dbReference type="ARBA" id="ARBA00022827"/>
    </source>
</evidence>
<evidence type="ECO:0000256" key="9">
    <source>
        <dbReference type="ARBA" id="ARBA00047598"/>
    </source>
</evidence>
<keyword evidence="6" id="KW-0274">FAD</keyword>
<dbReference type="Pfam" id="PF13434">
    <property type="entry name" value="Lys_Orn_oxgnase"/>
    <property type="match status" value="1"/>
</dbReference>
<organism evidence="12 13">
    <name type="scientific">Sanghuangporus baumii</name>
    <name type="common">Phellinus baumii</name>
    <dbReference type="NCBI Taxonomy" id="108892"/>
    <lineage>
        <taxon>Eukaryota</taxon>
        <taxon>Fungi</taxon>
        <taxon>Dikarya</taxon>
        <taxon>Basidiomycota</taxon>
        <taxon>Agaricomycotina</taxon>
        <taxon>Agaricomycetes</taxon>
        <taxon>Hymenochaetales</taxon>
        <taxon>Hymenochaetaceae</taxon>
        <taxon>Sanghuangporus</taxon>
    </lineage>
</organism>
<accession>A0A9Q5HQV9</accession>
<comment type="catalytic activity">
    <reaction evidence="9">
        <text>L-ornithine + NADPH + O2 = N(5)-hydroxy-L-ornithine + NADP(+) + H2O</text>
        <dbReference type="Rhea" id="RHEA:41508"/>
        <dbReference type="ChEBI" id="CHEBI:15377"/>
        <dbReference type="ChEBI" id="CHEBI:15379"/>
        <dbReference type="ChEBI" id="CHEBI:46911"/>
        <dbReference type="ChEBI" id="CHEBI:57783"/>
        <dbReference type="ChEBI" id="CHEBI:58349"/>
        <dbReference type="ChEBI" id="CHEBI:78275"/>
        <dbReference type="EC" id="1.14.13.196"/>
    </reaction>
</comment>
<keyword evidence="13" id="KW-1185">Reference proteome</keyword>
<dbReference type="PANTHER" id="PTHR42802:SF1">
    <property type="entry name" value="L-ORNITHINE N(5)-MONOOXYGENASE"/>
    <property type="match status" value="1"/>
</dbReference>
<feature type="region of interest" description="Disordered" evidence="11">
    <location>
        <begin position="460"/>
        <end position="491"/>
    </location>
</feature>
<dbReference type="InterPro" id="IPR025700">
    <property type="entry name" value="Lys/Orn_oxygenase"/>
</dbReference>
<reference evidence="12" key="1">
    <citation type="submission" date="2016-06" db="EMBL/GenBank/DDBJ databases">
        <title>Draft Genome sequence of the fungus Inonotus baumii.</title>
        <authorList>
            <person name="Zhu H."/>
            <person name="Lin W."/>
        </authorList>
    </citation>
    <scope>NUCLEOTIDE SEQUENCE</scope>
    <source>
        <strain evidence="12">821</strain>
    </source>
</reference>
<keyword evidence="7" id="KW-0521">NADP</keyword>
<evidence type="ECO:0000256" key="4">
    <source>
        <dbReference type="ARBA" id="ARBA00012881"/>
    </source>
</evidence>
<evidence type="ECO:0000313" key="13">
    <source>
        <dbReference type="Proteomes" id="UP000757232"/>
    </source>
</evidence>
<dbReference type="EMBL" id="LNZH02000216">
    <property type="protein sequence ID" value="OCB84209.1"/>
    <property type="molecule type" value="Genomic_DNA"/>
</dbReference>
<keyword evidence="8" id="KW-0560">Oxidoreductase</keyword>
<evidence type="ECO:0000256" key="1">
    <source>
        <dbReference type="ARBA" id="ARBA00001974"/>
    </source>
</evidence>
<dbReference type="InterPro" id="IPR036188">
    <property type="entry name" value="FAD/NAD-bd_sf"/>
</dbReference>
<comment type="similarity">
    <text evidence="3">Belongs to the lysine N(6)-hydroxylase/L-ornithine N(5)-oxygenase family.</text>
</comment>
<dbReference type="AlphaFoldDB" id="A0A9Q5HQV9"/>
<dbReference type="OrthoDB" id="3519933at2759"/>
<comment type="caution">
    <text evidence="12">The sequence shown here is derived from an EMBL/GenBank/DDBJ whole genome shotgun (WGS) entry which is preliminary data.</text>
</comment>
<dbReference type="EC" id="1.14.13.196" evidence="4"/>
<comment type="catalytic activity">
    <reaction evidence="10">
        <text>L-ornithine + NADH + O2 = N(5)-hydroxy-L-ornithine + NAD(+) + H2O</text>
        <dbReference type="Rhea" id="RHEA:41512"/>
        <dbReference type="ChEBI" id="CHEBI:15377"/>
        <dbReference type="ChEBI" id="CHEBI:15379"/>
        <dbReference type="ChEBI" id="CHEBI:46911"/>
        <dbReference type="ChEBI" id="CHEBI:57540"/>
        <dbReference type="ChEBI" id="CHEBI:57945"/>
        <dbReference type="ChEBI" id="CHEBI:78275"/>
        <dbReference type="EC" id="1.14.13.196"/>
    </reaction>
</comment>
<keyword evidence="5" id="KW-0285">Flavoprotein</keyword>
<comment type="pathway">
    <text evidence="2">Siderophore biosynthesis.</text>
</comment>
<evidence type="ECO:0000256" key="11">
    <source>
        <dbReference type="SAM" id="MobiDB-lite"/>
    </source>
</evidence>
<name>A0A9Q5HQV9_SANBA</name>
<dbReference type="PANTHER" id="PTHR42802">
    <property type="entry name" value="MONOOXYGENASE"/>
    <property type="match status" value="1"/>
</dbReference>
<feature type="compositionally biased region" description="Low complexity" evidence="11">
    <location>
        <begin position="471"/>
        <end position="491"/>
    </location>
</feature>
<gene>
    <name evidence="12" type="ORF">A7U60_g8885</name>
</gene>
<sequence>MTDSSNPTHTQIDAFDLLGVGFGPANIAIAAAISDKWSLNELKQNLRVIFVDKNTVFQWHPGMLIPGAKMQISCLKDLATLRNPCSYFTFLNYLHSQNRLSAFINRSTTVPSRREFADYLGWAAREAEKRGVDVAYGEEVVSISKIRVEERDLIEVTSRRSPSDEVVVRRTKDIILSTGPSPRLPRVLAVLQPPQWTTQSTLSVPVFHTSYYMISIGSLLDKLTQSGTPLKVAMVGGGQSCAECLIDLYNRLEGSSHGGHQIDMIIRKDSLKPSDDTPFVNEIFDPAATDEWYNLPTDRLRAQVLYEYKNTNYSVVNPKTIDNLYELIYEQKLSDAIASRKGENVSKTRVNLRINETVVGANLIAREKDASLPHRVTLIRQNARTHQLIEDTYDIVICGTGYERKTWIRLLRESNLAKDFGLASATDDTRVRLVPAHYDVQFETGKPFDNVKEGAELVQEPDNDRHLNTESGTSSSSSTPPSSPSISLPPRSLPQTIQLRISRAYKLLPAPSALDTGNRVYLQGCEEATHGLSDTLLSVASIRSGEVLDDLLNAN</sequence>
<evidence type="ECO:0000256" key="8">
    <source>
        <dbReference type="ARBA" id="ARBA00023002"/>
    </source>
</evidence>
<dbReference type="Gene3D" id="3.50.50.60">
    <property type="entry name" value="FAD/NAD(P)-binding domain"/>
    <property type="match status" value="1"/>
</dbReference>
<dbReference type="SUPFAM" id="SSF51905">
    <property type="entry name" value="FAD/NAD(P)-binding domain"/>
    <property type="match status" value="1"/>
</dbReference>
<evidence type="ECO:0000256" key="5">
    <source>
        <dbReference type="ARBA" id="ARBA00022630"/>
    </source>
</evidence>